<reference evidence="1" key="1">
    <citation type="submission" date="2020-06" db="EMBL/GenBank/DDBJ databases">
        <authorList>
            <consortium name="Plant Systems Biology data submission"/>
        </authorList>
    </citation>
    <scope>NUCLEOTIDE SEQUENCE</scope>
    <source>
        <strain evidence="1">D6</strain>
    </source>
</reference>
<name>A0A9N8HZC0_9STRA</name>
<keyword evidence="2" id="KW-1185">Reference proteome</keyword>
<gene>
    <name evidence="1" type="ORF">SEMRO_3418_G347790.1</name>
</gene>
<dbReference type="EMBL" id="CAICTM010003416">
    <property type="protein sequence ID" value="CAB9531312.1"/>
    <property type="molecule type" value="Genomic_DNA"/>
</dbReference>
<organism evidence="1 2">
    <name type="scientific">Seminavis robusta</name>
    <dbReference type="NCBI Taxonomy" id="568900"/>
    <lineage>
        <taxon>Eukaryota</taxon>
        <taxon>Sar</taxon>
        <taxon>Stramenopiles</taxon>
        <taxon>Ochrophyta</taxon>
        <taxon>Bacillariophyta</taxon>
        <taxon>Bacillariophyceae</taxon>
        <taxon>Bacillariophycidae</taxon>
        <taxon>Naviculales</taxon>
        <taxon>Naviculaceae</taxon>
        <taxon>Seminavis</taxon>
    </lineage>
</organism>
<protein>
    <submittedName>
        <fullName evidence="1">Uncharacterized protein</fullName>
    </submittedName>
</protein>
<dbReference type="Proteomes" id="UP001153069">
    <property type="component" value="Unassembled WGS sequence"/>
</dbReference>
<comment type="caution">
    <text evidence="1">The sequence shown here is derived from an EMBL/GenBank/DDBJ whole genome shotgun (WGS) entry which is preliminary data.</text>
</comment>
<sequence>MGGGILQCLLVRLVGEALLGTMTAHSFMLTGSDVVQDLDIGEGTLQEQLLHAVAELVAGISVAIIVVGDGLVKLDDKVNSRAFSLLSTLQNSSDEPMDLCCPPDHSQDNQCEGHCEVSLP</sequence>
<evidence type="ECO:0000313" key="2">
    <source>
        <dbReference type="Proteomes" id="UP001153069"/>
    </source>
</evidence>
<accession>A0A9N8HZC0</accession>
<proteinExistence type="predicted"/>
<evidence type="ECO:0000313" key="1">
    <source>
        <dbReference type="EMBL" id="CAB9531312.1"/>
    </source>
</evidence>
<dbReference type="AlphaFoldDB" id="A0A9N8HZC0"/>